<dbReference type="Gene3D" id="3.40.720.10">
    <property type="entry name" value="Alkaline Phosphatase, subunit A"/>
    <property type="match status" value="1"/>
</dbReference>
<sequence length="315" mass="36487">MSFSDWFFDTVDRLQSDPSPKNVEIALRKLWAGLLGRFVPKQQEEQVVWDEDWDILVILDGCRADAMEEIVQGTSYQSLFSDSKLETRWSVGGTSSEWIKKTFNEKHSEEIKETAYITGNPYTDQIQYDEFSEFTHFGIASTEYDIRTVSPRKLTDHAINTWRKRDEKGVDRMIIHYMQPHAPFRSRPEWFREFKGTKKFGSKVWWRLCDGTVSHDDFWTAYIDNLEWILEEVSILSTSIDGSIALTADHGNAKGEWGVYGHPKGVPVSAVREVPWITLDGIDTEEYTPEYNNSDRSEDDQTPARESQLEALGYK</sequence>
<accession>A0A830EWR0</accession>
<dbReference type="AlphaFoldDB" id="A0A830EWR0"/>
<evidence type="ECO:0000256" key="1">
    <source>
        <dbReference type="SAM" id="MobiDB-lite"/>
    </source>
</evidence>
<evidence type="ECO:0008006" key="4">
    <source>
        <dbReference type="Google" id="ProtNLM"/>
    </source>
</evidence>
<proteinExistence type="predicted"/>
<evidence type="ECO:0000313" key="2">
    <source>
        <dbReference type="EMBL" id="GGK62792.1"/>
    </source>
</evidence>
<dbReference type="RefSeq" id="WP_188976560.1">
    <property type="nucleotide sequence ID" value="NZ_BMPD01000002.1"/>
</dbReference>
<feature type="region of interest" description="Disordered" evidence="1">
    <location>
        <begin position="286"/>
        <end position="315"/>
    </location>
</feature>
<reference evidence="2" key="1">
    <citation type="journal article" date="2014" name="Int. J. Syst. Evol. Microbiol.">
        <title>Complete genome sequence of Corynebacterium casei LMG S-19264T (=DSM 44701T), isolated from a smear-ripened cheese.</title>
        <authorList>
            <consortium name="US DOE Joint Genome Institute (JGI-PGF)"/>
            <person name="Walter F."/>
            <person name="Albersmeier A."/>
            <person name="Kalinowski J."/>
            <person name="Ruckert C."/>
        </authorList>
    </citation>
    <scope>NUCLEOTIDE SEQUENCE</scope>
    <source>
        <strain evidence="2">JCM 19018</strain>
    </source>
</reference>
<protein>
    <recommendedName>
        <fullName evidence="4">Sulfatase N-terminal domain-containing protein</fullName>
    </recommendedName>
</protein>
<dbReference type="OrthoDB" id="100846at2157"/>
<reference evidence="2" key="2">
    <citation type="submission" date="2020-09" db="EMBL/GenBank/DDBJ databases">
        <authorList>
            <person name="Sun Q."/>
            <person name="Ohkuma M."/>
        </authorList>
    </citation>
    <scope>NUCLEOTIDE SEQUENCE</scope>
    <source>
        <strain evidence="2">JCM 19018</strain>
    </source>
</reference>
<gene>
    <name evidence="2" type="ORF">GCM10009067_13980</name>
</gene>
<dbReference type="InterPro" id="IPR017850">
    <property type="entry name" value="Alkaline_phosphatase_core_sf"/>
</dbReference>
<name>A0A830EWR0_9EURY</name>
<comment type="caution">
    <text evidence="2">The sequence shown here is derived from an EMBL/GenBank/DDBJ whole genome shotgun (WGS) entry which is preliminary data.</text>
</comment>
<dbReference type="EMBL" id="BMPD01000002">
    <property type="protein sequence ID" value="GGK62792.1"/>
    <property type="molecule type" value="Genomic_DNA"/>
</dbReference>
<evidence type="ECO:0000313" key="3">
    <source>
        <dbReference type="Proteomes" id="UP000614221"/>
    </source>
</evidence>
<dbReference type="SUPFAM" id="SSF53649">
    <property type="entry name" value="Alkaline phosphatase-like"/>
    <property type="match status" value="1"/>
</dbReference>
<organism evidence="2 3">
    <name type="scientific">Haloarcula sebkhae</name>
    <dbReference type="NCBI Taxonomy" id="932660"/>
    <lineage>
        <taxon>Archaea</taxon>
        <taxon>Methanobacteriati</taxon>
        <taxon>Methanobacteriota</taxon>
        <taxon>Stenosarchaea group</taxon>
        <taxon>Halobacteria</taxon>
        <taxon>Halobacteriales</taxon>
        <taxon>Haloarculaceae</taxon>
        <taxon>Haloarcula</taxon>
    </lineage>
</organism>
<dbReference type="Proteomes" id="UP000614221">
    <property type="component" value="Unassembled WGS sequence"/>
</dbReference>